<dbReference type="Gene3D" id="3.30.160.60">
    <property type="entry name" value="Classic Zinc Finger"/>
    <property type="match status" value="1"/>
</dbReference>
<comment type="caution">
    <text evidence="3">The sequence shown here is derived from an EMBL/GenBank/DDBJ whole genome shotgun (WGS) entry which is preliminary data.</text>
</comment>
<accession>A0A9P4LKD9</accession>
<dbReference type="PROSITE" id="PS00028">
    <property type="entry name" value="ZINC_FINGER_C2H2_1"/>
    <property type="match status" value="1"/>
</dbReference>
<dbReference type="SMART" id="SM00355">
    <property type="entry name" value="ZnF_C2H2"/>
    <property type="match status" value="2"/>
</dbReference>
<reference evidence="3" key="1">
    <citation type="journal article" date="2020" name="Stud. Mycol.">
        <title>101 Dothideomycetes genomes: a test case for predicting lifestyles and emergence of pathogens.</title>
        <authorList>
            <person name="Haridas S."/>
            <person name="Albert R."/>
            <person name="Binder M."/>
            <person name="Bloem J."/>
            <person name="Labutti K."/>
            <person name="Salamov A."/>
            <person name="Andreopoulos B."/>
            <person name="Baker S."/>
            <person name="Barry K."/>
            <person name="Bills G."/>
            <person name="Bluhm B."/>
            <person name="Cannon C."/>
            <person name="Castanera R."/>
            <person name="Culley D."/>
            <person name="Daum C."/>
            <person name="Ezra D."/>
            <person name="Gonzalez J."/>
            <person name="Henrissat B."/>
            <person name="Kuo A."/>
            <person name="Liang C."/>
            <person name="Lipzen A."/>
            <person name="Lutzoni F."/>
            <person name="Magnuson J."/>
            <person name="Mondo S."/>
            <person name="Nolan M."/>
            <person name="Ohm R."/>
            <person name="Pangilinan J."/>
            <person name="Park H.-J."/>
            <person name="Ramirez L."/>
            <person name="Alfaro M."/>
            <person name="Sun H."/>
            <person name="Tritt A."/>
            <person name="Yoshinaga Y."/>
            <person name="Zwiers L.-H."/>
            <person name="Turgeon B."/>
            <person name="Goodwin S."/>
            <person name="Spatafora J."/>
            <person name="Crous P."/>
            <person name="Grigoriev I."/>
        </authorList>
    </citation>
    <scope>NUCLEOTIDE SEQUENCE</scope>
    <source>
        <strain evidence="3">CBS 110217</strain>
    </source>
</reference>
<sequence>EGPHTLQYHLIQPRARSECRTLTSCFMGNSGQVLPCPLCPDRPFTGVWAHRNLSRHMENLHGVKHLPCGHEDCPRTFRREDARLVHERRSHPELNRPPPTRRKRSSDLGDVVH</sequence>
<feature type="non-terminal residue" evidence="3">
    <location>
        <position position="1"/>
    </location>
</feature>
<dbReference type="Proteomes" id="UP000799777">
    <property type="component" value="Unassembled WGS sequence"/>
</dbReference>
<feature type="domain" description="C2H2-type" evidence="2">
    <location>
        <begin position="68"/>
        <end position="91"/>
    </location>
</feature>
<dbReference type="SUPFAM" id="SSF57667">
    <property type="entry name" value="beta-beta-alpha zinc fingers"/>
    <property type="match status" value="1"/>
</dbReference>
<organism evidence="3 4">
    <name type="scientific">Setomelanomma holmii</name>
    <dbReference type="NCBI Taxonomy" id="210430"/>
    <lineage>
        <taxon>Eukaryota</taxon>
        <taxon>Fungi</taxon>
        <taxon>Dikarya</taxon>
        <taxon>Ascomycota</taxon>
        <taxon>Pezizomycotina</taxon>
        <taxon>Dothideomycetes</taxon>
        <taxon>Pleosporomycetidae</taxon>
        <taxon>Pleosporales</taxon>
        <taxon>Pleosporineae</taxon>
        <taxon>Phaeosphaeriaceae</taxon>
        <taxon>Setomelanomma</taxon>
    </lineage>
</organism>
<dbReference type="InterPro" id="IPR036236">
    <property type="entry name" value="Znf_C2H2_sf"/>
</dbReference>
<name>A0A9P4LKD9_9PLEO</name>
<dbReference type="EMBL" id="ML978217">
    <property type="protein sequence ID" value="KAF2028125.1"/>
    <property type="molecule type" value="Genomic_DNA"/>
</dbReference>
<evidence type="ECO:0000259" key="2">
    <source>
        <dbReference type="PROSITE" id="PS00028"/>
    </source>
</evidence>
<dbReference type="AlphaFoldDB" id="A0A9P4LKD9"/>
<feature type="compositionally biased region" description="Basic and acidic residues" evidence="1">
    <location>
        <begin position="82"/>
        <end position="94"/>
    </location>
</feature>
<keyword evidence="4" id="KW-1185">Reference proteome</keyword>
<evidence type="ECO:0000313" key="3">
    <source>
        <dbReference type="EMBL" id="KAF2028125.1"/>
    </source>
</evidence>
<evidence type="ECO:0000256" key="1">
    <source>
        <dbReference type="SAM" id="MobiDB-lite"/>
    </source>
</evidence>
<protein>
    <recommendedName>
        <fullName evidence="2">C2H2-type domain-containing protein</fullName>
    </recommendedName>
</protein>
<feature type="region of interest" description="Disordered" evidence="1">
    <location>
        <begin position="82"/>
        <end position="113"/>
    </location>
</feature>
<gene>
    <name evidence="3" type="ORF">EK21DRAFT_70481</name>
</gene>
<evidence type="ECO:0000313" key="4">
    <source>
        <dbReference type="Proteomes" id="UP000799777"/>
    </source>
</evidence>
<dbReference type="InterPro" id="IPR013087">
    <property type="entry name" value="Znf_C2H2_type"/>
</dbReference>
<proteinExistence type="predicted"/>
<dbReference type="OrthoDB" id="3940153at2759"/>